<feature type="compositionally biased region" description="Low complexity" evidence="4">
    <location>
        <begin position="836"/>
        <end position="848"/>
    </location>
</feature>
<dbReference type="PANTHER" id="PTHR31251:SF169">
    <property type="entry name" value="SQUAMOSA PROMOTER-BINDING-LIKE PROTEIN 8"/>
    <property type="match status" value="1"/>
</dbReference>
<feature type="compositionally biased region" description="Pro residues" evidence="4">
    <location>
        <begin position="365"/>
        <end position="380"/>
    </location>
</feature>
<reference evidence="6" key="1">
    <citation type="journal article" date="2020" name="bioRxiv">
        <title>Comparative genomics of Chlamydomonas.</title>
        <authorList>
            <person name="Craig R.J."/>
            <person name="Hasan A.R."/>
            <person name="Ness R.W."/>
            <person name="Keightley P.D."/>
        </authorList>
    </citation>
    <scope>NUCLEOTIDE SEQUENCE</scope>
    <source>
        <strain evidence="6">CCAP 11/173</strain>
    </source>
</reference>
<evidence type="ECO:0000256" key="1">
    <source>
        <dbReference type="ARBA" id="ARBA00022723"/>
    </source>
</evidence>
<dbReference type="EMBL" id="JAEHOD010000060">
    <property type="protein sequence ID" value="KAG2433956.1"/>
    <property type="molecule type" value="Genomic_DNA"/>
</dbReference>
<feature type="region of interest" description="Disordered" evidence="4">
    <location>
        <begin position="73"/>
        <end position="98"/>
    </location>
</feature>
<dbReference type="SUPFAM" id="SSF103612">
    <property type="entry name" value="SBT domain"/>
    <property type="match status" value="1"/>
</dbReference>
<feature type="compositionally biased region" description="Pro residues" evidence="4">
    <location>
        <begin position="1224"/>
        <end position="1245"/>
    </location>
</feature>
<feature type="compositionally biased region" description="Pro residues" evidence="4">
    <location>
        <begin position="213"/>
        <end position="227"/>
    </location>
</feature>
<keyword evidence="3" id="KW-0862">Zinc</keyword>
<feature type="compositionally biased region" description="Gly residues" evidence="4">
    <location>
        <begin position="458"/>
        <end position="490"/>
    </location>
</feature>
<organism evidence="6 7">
    <name type="scientific">Chlamydomonas schloesseri</name>
    <dbReference type="NCBI Taxonomy" id="2026947"/>
    <lineage>
        <taxon>Eukaryota</taxon>
        <taxon>Viridiplantae</taxon>
        <taxon>Chlorophyta</taxon>
        <taxon>core chlorophytes</taxon>
        <taxon>Chlorophyceae</taxon>
        <taxon>CS clade</taxon>
        <taxon>Chlamydomonadales</taxon>
        <taxon>Chlamydomonadaceae</taxon>
        <taxon>Chlamydomonas</taxon>
    </lineage>
</organism>
<accession>A0A835T9A8</accession>
<dbReference type="InterPro" id="IPR004333">
    <property type="entry name" value="SBP_dom"/>
</dbReference>
<feature type="compositionally biased region" description="Gly residues" evidence="4">
    <location>
        <begin position="263"/>
        <end position="272"/>
    </location>
</feature>
<evidence type="ECO:0000256" key="2">
    <source>
        <dbReference type="ARBA" id="ARBA00022771"/>
    </source>
</evidence>
<protein>
    <recommendedName>
        <fullName evidence="5">SBP-type domain-containing protein</fullName>
    </recommendedName>
</protein>
<dbReference type="InterPro" id="IPR036893">
    <property type="entry name" value="SBP_sf"/>
</dbReference>
<keyword evidence="7" id="KW-1185">Reference proteome</keyword>
<dbReference type="GO" id="GO:0003677">
    <property type="term" value="F:DNA binding"/>
    <property type="evidence" value="ECO:0007669"/>
    <property type="project" value="InterPro"/>
</dbReference>
<feature type="compositionally biased region" description="Low complexity" evidence="4">
    <location>
        <begin position="228"/>
        <end position="237"/>
    </location>
</feature>
<feature type="region of interest" description="Disordered" evidence="4">
    <location>
        <begin position="836"/>
        <end position="867"/>
    </location>
</feature>
<comment type="caution">
    <text evidence="6">The sequence shown here is derived from an EMBL/GenBank/DDBJ whole genome shotgun (WGS) entry which is preliminary data.</text>
</comment>
<feature type="region of interest" description="Disordered" evidence="4">
    <location>
        <begin position="451"/>
        <end position="491"/>
    </location>
</feature>
<name>A0A835T9A8_9CHLO</name>
<feature type="region of interest" description="Disordered" evidence="4">
    <location>
        <begin position="204"/>
        <end position="288"/>
    </location>
</feature>
<feature type="compositionally biased region" description="Gly residues" evidence="4">
    <location>
        <begin position="849"/>
        <end position="859"/>
    </location>
</feature>
<evidence type="ECO:0000256" key="3">
    <source>
        <dbReference type="ARBA" id="ARBA00022833"/>
    </source>
</evidence>
<feature type="domain" description="SBP-type" evidence="5">
    <location>
        <begin position="1"/>
        <end position="76"/>
    </location>
</feature>
<feature type="region of interest" description="Disordered" evidence="4">
    <location>
        <begin position="1318"/>
        <end position="1337"/>
    </location>
</feature>
<evidence type="ECO:0000313" key="6">
    <source>
        <dbReference type="EMBL" id="KAG2433956.1"/>
    </source>
</evidence>
<dbReference type="OrthoDB" id="514967at2759"/>
<feature type="compositionally biased region" description="Basic residues" evidence="4">
    <location>
        <begin position="597"/>
        <end position="606"/>
    </location>
</feature>
<dbReference type="InterPro" id="IPR044817">
    <property type="entry name" value="SBP-like"/>
</dbReference>
<proteinExistence type="predicted"/>
<dbReference type="GO" id="GO:0008270">
    <property type="term" value="F:zinc ion binding"/>
    <property type="evidence" value="ECO:0007669"/>
    <property type="project" value="UniProtKB-KW"/>
</dbReference>
<evidence type="ECO:0000259" key="5">
    <source>
        <dbReference type="PROSITE" id="PS51141"/>
    </source>
</evidence>
<sequence>MCQVDGCGQDLSPQKPYYQRFRVCERHLRLPSLLVDGRPRRFCQQCGRFHELKEFDGDKRSCRARLAAHNARRRKREPLPGVAAADTGVAGGSGGARQQPRRVISALPSHDAGAATLSGGGPVGGGGGHGHVCGGAAGGGPSCTGSCYVDNTSSLHQASGRVSGGEDRAARPSSGSGSGLAVVCIKPNLLPDGCGADGFPAVAVGNGKHVPPQQQPPQPQPGPPPQPQAQAHPQQGPLPWQPPRHDGWSMPAAHMPPPPLPVGAGGCGGDIGAGSSTWRGGEALMDGGVGVASPEPFFAMPTQQERPASTQAQPQPPRQLVQRPPQRLPQPLAPQPCTQSQACAQAGQQLCLPPLEGQQRRWQHPTPPAQAPYGPQPPRSAHPALPCGPHPAQERVWTYGPQPQPPQQVRPCVGPSVTGGDGPHGPAHSGWGPQLFDEGMRTLFSEGTDCTEPWAHGRGSGGGSGGSGGGGAWGDDGASPGGGSPGGAWGEGEHIIDVLLGDLQRELGGGHQQSDVPLADPGVRTLAQLADARNSSTATTAAGASTAAAAAGAAAAAAARGFVCRSARNSSHPGIIVAMPPPPPLPSVHLQRPAEPHRHRHRHHHQRQDGDRDRDGGRGGSTWCGEGAPRLTSAGDCSGVLTSGGLTSGVSTRSLPSRDSSLGACWGEGPGWHSSYSSDSQVASGPLLLVQSGGACAPAGTGGGGSANGQGGPGYQGGPGCASAAATTAAAGCSSFEAARWLVAEGGAAAAYGTGGTYGSGGAGNGGGSGRSYSDELLVRVSVKVAGCTPDLLPPDLRHRLTQVLDSAGASLVQGFLRPGCCHLLLDVAVAATEAGRHSSSSSSSSRRTGGGLGLGRRSGGASRAPAGRAAAAATATRAVARAGAAAATEAAVAAKLDPAALREALGRELLARGGAVLVQTQDEACLWPAAAPPGAPPRTRAAVAALQAAGELPVLDAVSSAAHLVAATDAPADMAADVAPGAAGHTLAAAAGGGAAAAATTAQLLACGRGLIAPGVRLFGRCQGGYLPLDATPLVVRGRVVAEEAAGRSPQLAAAAAAACRRLAALAAAGRPATDALLVTVRGAPGPGLLLLEAQSAGPLLSNWRPCLLCADAGVAAELNAAGEAALGALSQGEARAAPYRGLRRTEGCAVPLRRTEGCAVPLRRTEGCAVPRVCGGEGGEGNCGVGGPLELLEGFVTDMGRLADVRNRSSSRGSSQRIVQPPVVPPPPLPPPRPPPPSRPSPAIPGGGAERPSCVVQVNKAWSNNAEEDDDCCCASGGSFGSSISSLSSDSAVSLSASIRAFSADVWATDAAHASASAHAHTSKRTSTASTWPASASASTRASASASASSRSRSRSRSASASAGSRSTQDADADAACLLLCERLLGWAADAGLTAACSWLVAALVGDYGQDMRSVLEAPYADGLCLVARCVRSGSEPLLRALLGWAAAAGMDISWGAAAASGAAAGLSPLHVAALVPAAWRLLLAEVPEARALWATARSARCDAATPLQLQRAVLAALEQARALTAPAACAAAVSVAAAGPTAAAAAAATAASPDTGW</sequence>
<dbReference type="Pfam" id="PF03110">
    <property type="entry name" value="SBP"/>
    <property type="match status" value="1"/>
</dbReference>
<feature type="region of interest" description="Disordered" evidence="4">
    <location>
        <begin position="1208"/>
        <end position="1253"/>
    </location>
</feature>
<evidence type="ECO:0000256" key="4">
    <source>
        <dbReference type="SAM" id="MobiDB-lite"/>
    </source>
</evidence>
<dbReference type="PROSITE" id="PS51141">
    <property type="entry name" value="ZF_SBP"/>
    <property type="match status" value="1"/>
</dbReference>
<feature type="compositionally biased region" description="Low complexity" evidence="4">
    <location>
        <begin position="1210"/>
        <end position="1219"/>
    </location>
</feature>
<feature type="region of interest" description="Disordered" evidence="4">
    <location>
        <begin position="574"/>
        <end position="628"/>
    </location>
</feature>
<gene>
    <name evidence="6" type="ORF">HYH02_012501</name>
</gene>
<feature type="compositionally biased region" description="Basic and acidic residues" evidence="4">
    <location>
        <begin position="607"/>
        <end position="617"/>
    </location>
</feature>
<keyword evidence="2" id="KW-0863">Zinc-finger</keyword>
<dbReference type="PANTHER" id="PTHR31251">
    <property type="entry name" value="SQUAMOSA PROMOTER-BINDING-LIKE PROTEIN 4"/>
    <property type="match status" value="1"/>
</dbReference>
<feature type="region of interest" description="Disordered" evidence="4">
    <location>
        <begin position="156"/>
        <end position="178"/>
    </location>
</feature>
<dbReference type="GO" id="GO:0005634">
    <property type="term" value="C:nucleus"/>
    <property type="evidence" value="ECO:0007669"/>
    <property type="project" value="InterPro"/>
</dbReference>
<feature type="region of interest" description="Disordered" evidence="4">
    <location>
        <begin position="359"/>
        <end position="385"/>
    </location>
</feature>
<evidence type="ECO:0000313" key="7">
    <source>
        <dbReference type="Proteomes" id="UP000613740"/>
    </source>
</evidence>
<feature type="region of interest" description="Disordered" evidence="4">
    <location>
        <begin position="1345"/>
        <end position="1368"/>
    </location>
</feature>
<dbReference type="Gene3D" id="4.10.1100.10">
    <property type="entry name" value="Transcription factor, SBP-box domain"/>
    <property type="match status" value="1"/>
</dbReference>
<feature type="region of interest" description="Disordered" evidence="4">
    <location>
        <begin position="303"/>
        <end position="340"/>
    </location>
</feature>
<keyword evidence="1" id="KW-0479">Metal-binding</keyword>
<dbReference type="Proteomes" id="UP000613740">
    <property type="component" value="Unassembled WGS sequence"/>
</dbReference>